<evidence type="ECO:0000256" key="10">
    <source>
        <dbReference type="ARBA" id="ARBA00023136"/>
    </source>
</evidence>
<dbReference type="RefSeq" id="WP_055423098.1">
    <property type="nucleotide sequence ID" value="NZ_CYHH01000003.1"/>
</dbReference>
<feature type="transmembrane region" description="Helical" evidence="13">
    <location>
        <begin position="617"/>
        <end position="639"/>
    </location>
</feature>
<dbReference type="PROSITE" id="PS50893">
    <property type="entry name" value="ABC_TRANSPORTER_2"/>
    <property type="match status" value="1"/>
</dbReference>
<evidence type="ECO:0000256" key="5">
    <source>
        <dbReference type="ARBA" id="ARBA00022692"/>
    </source>
</evidence>
<evidence type="ECO:0000256" key="4">
    <source>
        <dbReference type="ARBA" id="ARBA00022519"/>
    </source>
</evidence>
<dbReference type="InterPro" id="IPR027417">
    <property type="entry name" value="P-loop_NTPase"/>
</dbReference>
<dbReference type="EMBL" id="CYHH01000003">
    <property type="protein sequence ID" value="CUB06405.1"/>
    <property type="molecule type" value="Genomic_DNA"/>
</dbReference>
<evidence type="ECO:0000256" key="1">
    <source>
        <dbReference type="ARBA" id="ARBA00004429"/>
    </source>
</evidence>
<comment type="subcellular location">
    <subcellularLocation>
        <location evidence="1">Cell inner membrane</location>
        <topology evidence="1">Multi-pass membrane protein</topology>
    </subcellularLocation>
</comment>
<evidence type="ECO:0000256" key="7">
    <source>
        <dbReference type="ARBA" id="ARBA00022840"/>
    </source>
</evidence>
<evidence type="ECO:0000313" key="15">
    <source>
        <dbReference type="EMBL" id="CUB06405.1"/>
    </source>
</evidence>
<dbReference type="PANTHER" id="PTHR30572:SF14">
    <property type="entry name" value="MACROLIDE EXPORT ATP-BINDING_PERMEASE PROTEIN MACB"/>
    <property type="match status" value="1"/>
</dbReference>
<organism evidence="15 16">
    <name type="scientific">Tepidiphilus thermophilus</name>
    <dbReference type="NCBI Taxonomy" id="876478"/>
    <lineage>
        <taxon>Bacteria</taxon>
        <taxon>Pseudomonadati</taxon>
        <taxon>Pseudomonadota</taxon>
        <taxon>Hydrogenophilia</taxon>
        <taxon>Hydrogenophilales</taxon>
        <taxon>Hydrogenophilaceae</taxon>
        <taxon>Tepidiphilus</taxon>
    </lineage>
</organism>
<dbReference type="InterPro" id="IPR017871">
    <property type="entry name" value="ABC_transporter-like_CS"/>
</dbReference>
<feature type="domain" description="ABC transporter" evidence="14">
    <location>
        <begin position="13"/>
        <end position="251"/>
    </location>
</feature>
<keyword evidence="8" id="KW-1278">Translocase</keyword>
<keyword evidence="15" id="KW-0449">Lipoprotein</keyword>
<dbReference type="Proteomes" id="UP000182108">
    <property type="component" value="Unassembled WGS sequence"/>
</dbReference>
<accession>A0A0K6ITG8</accession>
<name>A0A0K6ITG8_9PROT</name>
<keyword evidence="6" id="KW-0547">Nucleotide-binding</keyword>
<dbReference type="GO" id="GO:0005886">
    <property type="term" value="C:plasma membrane"/>
    <property type="evidence" value="ECO:0007669"/>
    <property type="project" value="UniProtKB-SubCell"/>
</dbReference>
<dbReference type="SUPFAM" id="SSF52540">
    <property type="entry name" value="P-loop containing nucleoside triphosphate hydrolases"/>
    <property type="match status" value="1"/>
</dbReference>
<sequence length="656" mass="69575">MPDAETPTVAPLIELHDIVKRFTQGEITVEVLHGISLSIWAGEFVAIMGASGSGKTTLMNIIGCMDRPSAGRYLLAGRDVAELDADALAQLRRSTFGFIFQRYNLLSNATALENVEVPAIYAGLPAAARRERAKALLTRLGLGERLDYPPSRLSGGQQQRVSIARALMNGGRVILADEPTGALDTASGKEVMALLHELHREGHTVVVITHDPNVAREAQRIIRIQDGRIVEDSGPAPEAVEGRVPTLPLAEPPREGHAVLMLDVAASVRTALRALQANPLRTLLTLLGVMIGVGSVVAMLAFGNGARQKVLDQIQAMGTNLLVVRPGAPGVRYVGSTITTLVVADAEAIARLPNVEHVVPQSTSAVTVRAGNITYTTSLTATSPEYTLANAWPVAVGTFFTQTHVQGYAPVAVLGQTTAQALFGTANPIGRYVLINNTPLRIIGVLTPKGADMMGNDRDDMVFVPLTTGQARITGQTWLRFITVEVRDTALMAATQAAIEQLLLKRHRTLDFQVRNMTALLEQQAETQQTLTLLLGAVALISLVVGGIGVMNIMLVSVTERTREIGVRMAVGARAFHILLQFVTEALVVCTVGGLIGVAGGLIVIAVAAWLGTAVLITVPPILLAFTSALATGLVFGYLPAKRAASLDPVVALSTE</sequence>
<dbReference type="InterPro" id="IPR050250">
    <property type="entry name" value="Macrolide_Exporter_MacB"/>
</dbReference>
<dbReference type="GO" id="GO:0016887">
    <property type="term" value="F:ATP hydrolysis activity"/>
    <property type="evidence" value="ECO:0007669"/>
    <property type="project" value="InterPro"/>
</dbReference>
<dbReference type="FunFam" id="3.40.50.300:FF:000032">
    <property type="entry name" value="Export ABC transporter ATP-binding protein"/>
    <property type="match status" value="1"/>
</dbReference>
<dbReference type="GO" id="GO:0098796">
    <property type="term" value="C:membrane protein complex"/>
    <property type="evidence" value="ECO:0007669"/>
    <property type="project" value="UniProtKB-ARBA"/>
</dbReference>
<dbReference type="InterPro" id="IPR003838">
    <property type="entry name" value="ABC3_permease_C"/>
</dbReference>
<dbReference type="InterPro" id="IPR003593">
    <property type="entry name" value="AAA+_ATPase"/>
</dbReference>
<dbReference type="OrthoDB" id="9766351at2"/>
<dbReference type="InterPro" id="IPR017911">
    <property type="entry name" value="MacB-like_ATP-bd"/>
</dbReference>
<dbReference type="GO" id="GO:0022857">
    <property type="term" value="F:transmembrane transporter activity"/>
    <property type="evidence" value="ECO:0007669"/>
    <property type="project" value="UniProtKB-ARBA"/>
</dbReference>
<dbReference type="Pfam" id="PF12704">
    <property type="entry name" value="MacB_PCD"/>
    <property type="match status" value="1"/>
</dbReference>
<keyword evidence="7" id="KW-0067">ATP-binding</keyword>
<gene>
    <name evidence="15" type="ORF">Ga0061068_103131</name>
</gene>
<dbReference type="InterPro" id="IPR025857">
    <property type="entry name" value="MacB_PCD"/>
</dbReference>
<evidence type="ECO:0000313" key="16">
    <source>
        <dbReference type="Proteomes" id="UP000182108"/>
    </source>
</evidence>
<evidence type="ECO:0000256" key="13">
    <source>
        <dbReference type="SAM" id="Phobius"/>
    </source>
</evidence>
<evidence type="ECO:0000256" key="9">
    <source>
        <dbReference type="ARBA" id="ARBA00022989"/>
    </source>
</evidence>
<dbReference type="Gene3D" id="3.40.50.300">
    <property type="entry name" value="P-loop containing nucleotide triphosphate hydrolases"/>
    <property type="match status" value="1"/>
</dbReference>
<dbReference type="CDD" id="cd03255">
    <property type="entry name" value="ABC_MJ0796_LolCDE_FtsE"/>
    <property type="match status" value="1"/>
</dbReference>
<dbReference type="PROSITE" id="PS00211">
    <property type="entry name" value="ABC_TRANSPORTER_1"/>
    <property type="match status" value="1"/>
</dbReference>
<keyword evidence="4" id="KW-0997">Cell inner membrane</keyword>
<evidence type="ECO:0000259" key="14">
    <source>
        <dbReference type="PROSITE" id="PS50893"/>
    </source>
</evidence>
<feature type="transmembrane region" description="Helical" evidence="13">
    <location>
        <begin position="533"/>
        <end position="558"/>
    </location>
</feature>
<evidence type="ECO:0000256" key="12">
    <source>
        <dbReference type="ARBA" id="ARBA00041199"/>
    </source>
</evidence>
<dbReference type="Pfam" id="PF00005">
    <property type="entry name" value="ABC_tran"/>
    <property type="match status" value="1"/>
</dbReference>
<keyword evidence="2" id="KW-0813">Transport</keyword>
<dbReference type="Pfam" id="PF02687">
    <property type="entry name" value="FtsX"/>
    <property type="match status" value="1"/>
</dbReference>
<evidence type="ECO:0000256" key="3">
    <source>
        <dbReference type="ARBA" id="ARBA00022475"/>
    </source>
</evidence>
<keyword evidence="10 13" id="KW-0472">Membrane</keyword>
<evidence type="ECO:0000256" key="6">
    <source>
        <dbReference type="ARBA" id="ARBA00022741"/>
    </source>
</evidence>
<evidence type="ECO:0000256" key="11">
    <source>
        <dbReference type="ARBA" id="ARBA00038388"/>
    </source>
</evidence>
<keyword evidence="16" id="KW-1185">Reference proteome</keyword>
<evidence type="ECO:0000256" key="2">
    <source>
        <dbReference type="ARBA" id="ARBA00022448"/>
    </source>
</evidence>
<reference evidence="16" key="1">
    <citation type="submission" date="2015-08" db="EMBL/GenBank/DDBJ databases">
        <authorList>
            <person name="Babu N.S."/>
            <person name="Beckwith C.J."/>
            <person name="Beseler K.G."/>
            <person name="Brison A."/>
            <person name="Carone J.V."/>
            <person name="Caskin T.P."/>
            <person name="Diamond M."/>
            <person name="Durham M.E."/>
            <person name="Foxe J.M."/>
            <person name="Go M."/>
            <person name="Henderson B.A."/>
            <person name="Jones I.B."/>
            <person name="McGettigan J.A."/>
            <person name="Micheletti S.J."/>
            <person name="Nasrallah M.E."/>
            <person name="Ortiz D."/>
            <person name="Piller C.R."/>
            <person name="Privatt S.R."/>
            <person name="Schneider S.L."/>
            <person name="Sharp S."/>
            <person name="Smith T.C."/>
            <person name="Stanton J.D."/>
            <person name="Ullery H.E."/>
            <person name="Wilson R.J."/>
            <person name="Serrano M.G."/>
            <person name="Buck G."/>
            <person name="Lee V."/>
            <person name="Wang Y."/>
            <person name="Carvalho R."/>
            <person name="Voegtly L."/>
            <person name="Shi R."/>
            <person name="Duckworth R."/>
            <person name="Johnson A."/>
            <person name="Loviza R."/>
            <person name="Walstead R."/>
            <person name="Shah Z."/>
            <person name="Kiflezghi M."/>
            <person name="Wade K."/>
            <person name="Ball S.L."/>
            <person name="Bradley K.W."/>
            <person name="Asai D.J."/>
            <person name="Bowman C.A."/>
            <person name="Russell D.A."/>
            <person name="Pope W.H."/>
            <person name="Jacobs-Sera D."/>
            <person name="Hendrix R.W."/>
            <person name="Hatfull G.F."/>
        </authorList>
    </citation>
    <scope>NUCLEOTIDE SEQUENCE [LARGE SCALE GENOMIC DNA]</scope>
    <source>
        <strain evidence="16">JCM 19170</strain>
    </source>
</reference>
<proteinExistence type="inferred from homology"/>
<keyword evidence="9 13" id="KW-1133">Transmembrane helix</keyword>
<protein>
    <recommendedName>
        <fullName evidence="12">Pyoverdine export ATP-binding/permease protein PvdT</fullName>
    </recommendedName>
</protein>
<feature type="transmembrane region" description="Helical" evidence="13">
    <location>
        <begin position="578"/>
        <end position="611"/>
    </location>
</feature>
<dbReference type="AlphaFoldDB" id="A0A0K6ITG8"/>
<evidence type="ECO:0000256" key="8">
    <source>
        <dbReference type="ARBA" id="ARBA00022967"/>
    </source>
</evidence>
<comment type="similarity">
    <text evidence="11">Belongs to the ABC transporter superfamily. Macrolide exporter (TC 3.A.1.122) family.</text>
</comment>
<keyword evidence="5 13" id="KW-0812">Transmembrane</keyword>
<dbReference type="InterPro" id="IPR003439">
    <property type="entry name" value="ABC_transporter-like_ATP-bd"/>
</dbReference>
<keyword evidence="3" id="KW-1003">Cell membrane</keyword>
<dbReference type="PANTHER" id="PTHR30572">
    <property type="entry name" value="MEMBRANE COMPONENT OF TRANSPORTER-RELATED"/>
    <property type="match status" value="1"/>
</dbReference>
<dbReference type="SMART" id="SM00382">
    <property type="entry name" value="AAA"/>
    <property type="match status" value="1"/>
</dbReference>
<feature type="transmembrane region" description="Helical" evidence="13">
    <location>
        <begin position="283"/>
        <end position="303"/>
    </location>
</feature>
<dbReference type="GO" id="GO:0005524">
    <property type="term" value="F:ATP binding"/>
    <property type="evidence" value="ECO:0007669"/>
    <property type="project" value="UniProtKB-KW"/>
</dbReference>